<gene>
    <name evidence="1" type="ORF">V3I07_00445</name>
</gene>
<dbReference type="EMBL" id="JAZGZP010000001">
    <property type="protein sequence ID" value="MFK6999355.1"/>
    <property type="molecule type" value="Genomic_DNA"/>
</dbReference>
<name>A0ABW8P4E0_9FLAO</name>
<accession>A0ABW8P4E0</accession>
<comment type="caution">
    <text evidence="1">The sequence shown here is derived from an EMBL/GenBank/DDBJ whole genome shotgun (WGS) entry which is preliminary data.</text>
</comment>
<evidence type="ECO:0000313" key="1">
    <source>
        <dbReference type="EMBL" id="MFK6999355.1"/>
    </source>
</evidence>
<evidence type="ECO:0000313" key="2">
    <source>
        <dbReference type="Proteomes" id="UP001621706"/>
    </source>
</evidence>
<dbReference type="Proteomes" id="UP001621706">
    <property type="component" value="Unassembled WGS sequence"/>
</dbReference>
<organism evidence="1 2">
    <name type="scientific">Flavobacterium oreochromis</name>
    <dbReference type="NCBI Taxonomy" id="2906078"/>
    <lineage>
        <taxon>Bacteria</taxon>
        <taxon>Pseudomonadati</taxon>
        <taxon>Bacteroidota</taxon>
        <taxon>Flavobacteriia</taxon>
        <taxon>Flavobacteriales</taxon>
        <taxon>Flavobacteriaceae</taxon>
        <taxon>Flavobacterium</taxon>
    </lineage>
</organism>
<sequence>MAINKTAKNITIVVNGEYKSIVGGTKEVIANEINITATEGDLTLISNKKIVLEGKNDGVVFGEPKFVKPKMIDIEVTKVEGPFDEERKPVKEIQAGQSYMYKAIPSRIPTDFELKLLKWAVKNDNQEVKNLPGVAFNNQLASDGTMPLNIRLADCEKATIFAYFNDIDENSGVEVNLKSDGEIKENQKDTNIVITNKKGTKLNQIKHEFVSVGESIAQVKRTTSAGFTASGTVFVSQFKSSVASRGEEVWAYKNEHATFEGTLEQAKKAFPDVDFSGLKQPKLKDTFTPEFNKSIQIPRYSPIKWETLNEFDAEKNGGQPTNWDAYLDATQTALDLIGLIPVVGEAVDIVSGTISLARGNYGDAALSFASTIPLAGTAIGAGKIAKKAVKVLDKLEDNKGVYDLVVKNADDIQGYVGQSKNVFERITHHFSKSGKLGHTVQEGAEIIHKMKGSTKLEREMYEQYIILQKYKGSISNGKSKGLAKLLNKVNPVGGRYDLSTKAGEKLFKDEALKIAKKYNLPTTFASLTF</sequence>
<reference evidence="1 2" key="1">
    <citation type="submission" date="2024-02" db="EMBL/GenBank/DDBJ databases">
        <title>Comparative Genomic Analysis of Flavobacterium Species Causing Columnaris Disease of Freshwater Fish in Thailand: Insights into Virulence and Resistance Mechanisms.</title>
        <authorList>
            <person name="Nguyen D."/>
            <person name="Chokmangmeepisarn P."/>
            <person name="Khianchaikhan K."/>
            <person name="Morishita M."/>
            <person name="Bunnoy A."/>
            <person name="Rodkhum C."/>
        </authorList>
    </citation>
    <scope>NUCLEOTIDE SEQUENCE [LARGE SCALE GENOMIC DNA]</scope>
    <source>
        <strain evidence="1 2">CNRT2201</strain>
    </source>
</reference>
<dbReference type="CDD" id="cd20745">
    <property type="entry name" value="FIX_RhsA_AHH_HNH-like"/>
    <property type="match status" value="1"/>
</dbReference>
<keyword evidence="2" id="KW-1185">Reference proteome</keyword>
<protein>
    <submittedName>
        <fullName evidence="1">Uncharacterized protein</fullName>
    </submittedName>
</protein>
<proteinExistence type="predicted"/>
<dbReference type="RefSeq" id="WP_235874204.1">
    <property type="nucleotide sequence ID" value="NZ_CP067377.1"/>
</dbReference>